<comment type="subunit">
    <text evidence="8">Monomer.</text>
</comment>
<comment type="caution">
    <text evidence="8">Lacks conserved residue(s) required for the propagation of feature annotation.</text>
</comment>
<keyword evidence="3 8" id="KW-0479">Metal-binding</keyword>
<evidence type="ECO:0000256" key="1">
    <source>
        <dbReference type="ARBA" id="ARBA00022490"/>
    </source>
</evidence>
<evidence type="ECO:0000256" key="2">
    <source>
        <dbReference type="ARBA" id="ARBA00022679"/>
    </source>
</evidence>
<keyword evidence="2 8" id="KW-0808">Transferase</keyword>
<feature type="binding site" evidence="8">
    <location>
        <position position="22"/>
    </location>
    <ligand>
        <name>GTP</name>
        <dbReference type="ChEBI" id="CHEBI:37565"/>
    </ligand>
</feature>
<dbReference type="AlphaFoldDB" id="A0A3N1MFF6"/>
<feature type="binding site" evidence="8">
    <location>
        <position position="103"/>
    </location>
    <ligand>
        <name>GTP</name>
        <dbReference type="ChEBI" id="CHEBI:37565"/>
    </ligand>
</feature>
<evidence type="ECO:0000256" key="6">
    <source>
        <dbReference type="ARBA" id="ARBA00023134"/>
    </source>
</evidence>
<dbReference type="InterPro" id="IPR013482">
    <property type="entry name" value="Molybde_CF_guanTrfase"/>
</dbReference>
<gene>
    <name evidence="8" type="primary">mobA</name>
    <name evidence="10" type="ORF">EDC65_1062</name>
</gene>
<comment type="caution">
    <text evidence="10">The sequence shown here is derived from an EMBL/GenBank/DDBJ whole genome shotgun (WGS) entry which is preliminary data.</text>
</comment>
<comment type="function">
    <text evidence="8">Transfers a GMP moiety from GTP to Mo-molybdopterin (Mo-MPT) cofactor (Moco or molybdenum cofactor) to form Mo-molybdopterin guanine dinucleotide (Mo-MGD) cofactor.</text>
</comment>
<dbReference type="Gene3D" id="3.90.550.10">
    <property type="entry name" value="Spore Coat Polysaccharide Biosynthesis Protein SpsA, Chain A"/>
    <property type="match status" value="1"/>
</dbReference>
<dbReference type="GO" id="GO:0005737">
    <property type="term" value="C:cytoplasm"/>
    <property type="evidence" value="ECO:0007669"/>
    <property type="project" value="UniProtKB-SubCell"/>
</dbReference>
<accession>A0A3N1MFF6</accession>
<sequence>MTPIPGIVLAGGRARRMGGGDKVLLALAGATILDHVLALARPQAAVLALSANGDPARFARFRLRILADSLPDYPGPLAGLLAGLEWAGAAVPAATHLASFAGDTPAFPRDLVDRLAAAVAAGAPAACAESGGRLHPVFGLWPLAAARQLRRAMVEDGLRRVEDWVRLAGAVPVAFPADAGRDPLFNINRPEDLAAAEAMLAGPG</sequence>
<evidence type="ECO:0000313" key="11">
    <source>
        <dbReference type="Proteomes" id="UP000278222"/>
    </source>
</evidence>
<dbReference type="RefSeq" id="WP_123688839.1">
    <property type="nucleotide sequence ID" value="NZ_AP019700.1"/>
</dbReference>
<dbReference type="InterPro" id="IPR029044">
    <property type="entry name" value="Nucleotide-diphossugar_trans"/>
</dbReference>
<comment type="cofactor">
    <cofactor evidence="8">
        <name>Mg(2+)</name>
        <dbReference type="ChEBI" id="CHEBI:18420"/>
    </cofactor>
</comment>
<comment type="subcellular location">
    <subcellularLocation>
        <location evidence="8">Cytoplasm</location>
    </subcellularLocation>
</comment>
<dbReference type="EC" id="2.7.7.77" evidence="8"/>
<dbReference type="GO" id="GO:0005525">
    <property type="term" value="F:GTP binding"/>
    <property type="evidence" value="ECO:0007669"/>
    <property type="project" value="UniProtKB-UniRule"/>
</dbReference>
<evidence type="ECO:0000256" key="7">
    <source>
        <dbReference type="ARBA" id="ARBA00023150"/>
    </source>
</evidence>
<feature type="binding site" evidence="8">
    <location>
        <position position="68"/>
    </location>
    <ligand>
        <name>GTP</name>
        <dbReference type="ChEBI" id="CHEBI:37565"/>
    </ligand>
</feature>
<dbReference type="PANTHER" id="PTHR19136:SF81">
    <property type="entry name" value="MOLYBDENUM COFACTOR GUANYLYLTRANSFERASE"/>
    <property type="match status" value="1"/>
</dbReference>
<protein>
    <recommendedName>
        <fullName evidence="8">Molybdenum cofactor guanylyltransferase</fullName>
        <shortName evidence="8">MoCo guanylyltransferase</shortName>
        <ecNumber evidence="8">2.7.7.77</ecNumber>
    </recommendedName>
    <alternativeName>
        <fullName evidence="8">GTP:molybdopterin guanylyltransferase</fullName>
    </alternativeName>
    <alternativeName>
        <fullName evidence="8">Mo-MPT guanylyltransferase</fullName>
    </alternativeName>
    <alternativeName>
        <fullName evidence="8">Molybdopterin guanylyltransferase</fullName>
    </alternativeName>
    <alternativeName>
        <fullName evidence="8">Molybdopterin-guanine dinucleotide synthase</fullName>
        <shortName evidence="8">MGD synthase</shortName>
    </alternativeName>
</protein>
<keyword evidence="1 8" id="KW-0963">Cytoplasm</keyword>
<dbReference type="CDD" id="cd02503">
    <property type="entry name" value="MobA"/>
    <property type="match status" value="1"/>
</dbReference>
<evidence type="ECO:0000259" key="9">
    <source>
        <dbReference type="Pfam" id="PF12804"/>
    </source>
</evidence>
<comment type="catalytic activity">
    <reaction evidence="8">
        <text>Mo-molybdopterin + GTP + H(+) = Mo-molybdopterin guanine dinucleotide + diphosphate</text>
        <dbReference type="Rhea" id="RHEA:34243"/>
        <dbReference type="ChEBI" id="CHEBI:15378"/>
        <dbReference type="ChEBI" id="CHEBI:33019"/>
        <dbReference type="ChEBI" id="CHEBI:37565"/>
        <dbReference type="ChEBI" id="CHEBI:71302"/>
        <dbReference type="ChEBI" id="CHEBI:71310"/>
        <dbReference type="EC" id="2.7.7.77"/>
    </reaction>
</comment>
<dbReference type="Pfam" id="PF12804">
    <property type="entry name" value="NTP_transf_3"/>
    <property type="match status" value="1"/>
</dbReference>
<name>A0A3N1MFF6_9PROT</name>
<dbReference type="PANTHER" id="PTHR19136">
    <property type="entry name" value="MOLYBDENUM COFACTOR GUANYLYLTRANSFERASE"/>
    <property type="match status" value="1"/>
</dbReference>
<dbReference type="Proteomes" id="UP000278222">
    <property type="component" value="Unassembled WGS sequence"/>
</dbReference>
<evidence type="ECO:0000256" key="8">
    <source>
        <dbReference type="HAMAP-Rule" id="MF_00316"/>
    </source>
</evidence>
<dbReference type="GO" id="GO:0046872">
    <property type="term" value="F:metal ion binding"/>
    <property type="evidence" value="ECO:0007669"/>
    <property type="project" value="UniProtKB-KW"/>
</dbReference>
<dbReference type="HAMAP" id="MF_00316">
    <property type="entry name" value="MobA"/>
    <property type="match status" value="1"/>
</dbReference>
<proteinExistence type="inferred from homology"/>
<keyword evidence="11" id="KW-1185">Reference proteome</keyword>
<feature type="binding site" evidence="8">
    <location>
        <begin position="9"/>
        <end position="11"/>
    </location>
    <ligand>
        <name>GTP</name>
        <dbReference type="ChEBI" id="CHEBI:37565"/>
    </ligand>
</feature>
<organism evidence="10 11">
    <name type="scientific">Stella humosa</name>
    <dbReference type="NCBI Taxonomy" id="94"/>
    <lineage>
        <taxon>Bacteria</taxon>
        <taxon>Pseudomonadati</taxon>
        <taxon>Pseudomonadota</taxon>
        <taxon>Alphaproteobacteria</taxon>
        <taxon>Rhodospirillales</taxon>
        <taxon>Stellaceae</taxon>
        <taxon>Stella</taxon>
    </lineage>
</organism>
<dbReference type="GO" id="GO:0061603">
    <property type="term" value="F:molybdenum cofactor guanylyltransferase activity"/>
    <property type="evidence" value="ECO:0007669"/>
    <property type="project" value="UniProtKB-EC"/>
</dbReference>
<dbReference type="NCBIfam" id="TIGR02665">
    <property type="entry name" value="molyb_mobA"/>
    <property type="match status" value="1"/>
</dbReference>
<evidence type="ECO:0000256" key="3">
    <source>
        <dbReference type="ARBA" id="ARBA00022723"/>
    </source>
</evidence>
<reference evidence="10 11" key="1">
    <citation type="submission" date="2018-11" db="EMBL/GenBank/DDBJ databases">
        <title>Genomic Encyclopedia of Type Strains, Phase IV (KMG-IV): sequencing the most valuable type-strain genomes for metagenomic binning, comparative biology and taxonomic classification.</title>
        <authorList>
            <person name="Goeker M."/>
        </authorList>
    </citation>
    <scope>NUCLEOTIDE SEQUENCE [LARGE SCALE GENOMIC DNA]</scope>
    <source>
        <strain evidence="10 11">DSM 5900</strain>
    </source>
</reference>
<keyword evidence="7 8" id="KW-0501">Molybdenum cofactor biosynthesis</keyword>
<feature type="domain" description="MobA-like NTP transferase" evidence="9">
    <location>
        <begin position="6"/>
        <end position="161"/>
    </location>
</feature>
<dbReference type="GO" id="GO:1902758">
    <property type="term" value="P:bis(molybdopterin guanine dinucleotide)molybdenum biosynthetic process"/>
    <property type="evidence" value="ECO:0007669"/>
    <property type="project" value="TreeGrafter"/>
</dbReference>
<keyword evidence="4 8" id="KW-0547">Nucleotide-binding</keyword>
<evidence type="ECO:0000313" key="10">
    <source>
        <dbReference type="EMBL" id="ROQ01875.1"/>
    </source>
</evidence>
<dbReference type="InterPro" id="IPR025877">
    <property type="entry name" value="MobA-like_NTP_Trfase"/>
</dbReference>
<comment type="domain">
    <text evidence="8">The N-terminal domain determines nucleotide recognition and specific binding, while the C-terminal domain determines the specific binding to the target protein.</text>
</comment>
<dbReference type="EMBL" id="RJKX01000011">
    <property type="protein sequence ID" value="ROQ01875.1"/>
    <property type="molecule type" value="Genomic_DNA"/>
</dbReference>
<dbReference type="SUPFAM" id="SSF53448">
    <property type="entry name" value="Nucleotide-diphospho-sugar transferases"/>
    <property type="match status" value="1"/>
</dbReference>
<comment type="similarity">
    <text evidence="8">Belongs to the MobA family.</text>
</comment>
<keyword evidence="6 8" id="KW-0342">GTP-binding</keyword>
<keyword evidence="5 8" id="KW-0460">Magnesium</keyword>
<evidence type="ECO:0000256" key="4">
    <source>
        <dbReference type="ARBA" id="ARBA00022741"/>
    </source>
</evidence>
<dbReference type="OrthoDB" id="9788394at2"/>
<evidence type="ECO:0000256" key="5">
    <source>
        <dbReference type="ARBA" id="ARBA00022842"/>
    </source>
</evidence>
<feature type="binding site" evidence="8">
    <location>
        <position position="103"/>
    </location>
    <ligand>
        <name>Mg(2+)</name>
        <dbReference type="ChEBI" id="CHEBI:18420"/>
    </ligand>
</feature>